<evidence type="ECO:0000313" key="1">
    <source>
        <dbReference type="EMBL" id="QOR60383.1"/>
    </source>
</evidence>
<accession>A0A7S6NYD5</accession>
<protein>
    <submittedName>
        <fullName evidence="1">Uncharacterized protein</fullName>
    </submittedName>
</protein>
<proteinExistence type="predicted"/>
<sequence>MLAWLLIACIVFMFIYTDIDITGDRVIISGYKTKYFYVSQGQSKKMFEKMKKDKMTEESLKEFVMMEDRLLSLEVKSVCSQVSRKLEAFALSGQIKNQFLGYDFSYHAKHLKQISEPEKLINRSVKCS</sequence>
<organism evidence="1">
    <name type="scientific">Bathycoccus sp. RCC716 virus 2</name>
    <dbReference type="NCBI Taxonomy" id="2530039"/>
    <lineage>
        <taxon>Viruses</taxon>
        <taxon>Varidnaviria</taxon>
        <taxon>Bamfordvirae</taxon>
        <taxon>Nucleocytoviricota</taxon>
        <taxon>Megaviricetes</taxon>
        <taxon>Algavirales</taxon>
        <taxon>Phycodnaviridae</taxon>
        <taxon>Prasinovirus</taxon>
    </lineage>
</organism>
<reference evidence="1" key="1">
    <citation type="submission" date="2019-02" db="EMBL/GenBank/DDBJ databases">
        <authorList>
            <person name="Bachy C."/>
            <person name="Yung C.-M."/>
            <person name="Roux S."/>
            <person name="Sullivan M.B."/>
            <person name="Worden A.Z."/>
        </authorList>
    </citation>
    <scope>NUCLEOTIDE SEQUENCE</scope>
    <source>
        <strain evidence="1">BII-V2</strain>
    </source>
</reference>
<name>A0A7S6NYD5_9PHYC</name>
<dbReference type="EMBL" id="MK522038">
    <property type="protein sequence ID" value="QOR60383.1"/>
    <property type="molecule type" value="Genomic_DNA"/>
</dbReference>